<gene>
    <name evidence="1" type="primary">TCB1_263</name>
    <name evidence="1" type="ORF">AVEN_109703_1</name>
</gene>
<proteinExistence type="predicted"/>
<accession>A0A4Y2MEW1</accession>
<dbReference type="Proteomes" id="UP000499080">
    <property type="component" value="Unassembled WGS sequence"/>
</dbReference>
<protein>
    <submittedName>
        <fullName evidence="1">Transposable element Tcb1 transposase</fullName>
    </submittedName>
</protein>
<keyword evidence="2" id="KW-1185">Reference proteome</keyword>
<reference evidence="1 2" key="1">
    <citation type="journal article" date="2019" name="Sci. Rep.">
        <title>Orb-weaving spider Araneus ventricosus genome elucidates the spidroin gene catalogue.</title>
        <authorList>
            <person name="Kono N."/>
            <person name="Nakamura H."/>
            <person name="Ohtoshi R."/>
            <person name="Moran D.A.P."/>
            <person name="Shinohara A."/>
            <person name="Yoshida Y."/>
            <person name="Fujiwara M."/>
            <person name="Mori M."/>
            <person name="Tomita M."/>
            <person name="Arakawa K."/>
        </authorList>
    </citation>
    <scope>NUCLEOTIDE SEQUENCE [LARGE SCALE GENOMIC DNA]</scope>
</reference>
<dbReference type="OrthoDB" id="3268173at2759"/>
<comment type="caution">
    <text evidence="1">The sequence shown here is derived from an EMBL/GenBank/DDBJ whole genome shotgun (WGS) entry which is preliminary data.</text>
</comment>
<evidence type="ECO:0000313" key="1">
    <source>
        <dbReference type="EMBL" id="GBN24267.1"/>
    </source>
</evidence>
<dbReference type="EMBL" id="BGPR01007095">
    <property type="protein sequence ID" value="GBN24267.1"/>
    <property type="molecule type" value="Genomic_DNA"/>
</dbReference>
<dbReference type="InterPro" id="IPR036397">
    <property type="entry name" value="RNaseH_sf"/>
</dbReference>
<name>A0A4Y2MEW1_ARAVE</name>
<evidence type="ECO:0000313" key="2">
    <source>
        <dbReference type="Proteomes" id="UP000499080"/>
    </source>
</evidence>
<organism evidence="1 2">
    <name type="scientific">Araneus ventricosus</name>
    <name type="common">Orbweaver spider</name>
    <name type="synonym">Epeira ventricosa</name>
    <dbReference type="NCBI Taxonomy" id="182803"/>
    <lineage>
        <taxon>Eukaryota</taxon>
        <taxon>Metazoa</taxon>
        <taxon>Ecdysozoa</taxon>
        <taxon>Arthropoda</taxon>
        <taxon>Chelicerata</taxon>
        <taxon>Arachnida</taxon>
        <taxon>Araneae</taxon>
        <taxon>Araneomorphae</taxon>
        <taxon>Entelegynae</taxon>
        <taxon>Araneoidea</taxon>
        <taxon>Araneidae</taxon>
        <taxon>Araneus</taxon>
    </lineage>
</organism>
<sequence length="150" mass="17556">MYVKQPTEIWENVIFLDESKYNIFGSDDKQKVWHTSNTALNVKNLRPTVKYGGANQLVWGCMSSSGLGNLYFINGTMNKYVYFDILKRNLKQSASNFGISRHFKLYEDNDPKYTADICKLWVLYHYPDVIKTPAQSSRLNPNEHVWEYLQ</sequence>
<dbReference type="Gene3D" id="3.30.420.10">
    <property type="entry name" value="Ribonuclease H-like superfamily/Ribonuclease H"/>
    <property type="match status" value="1"/>
</dbReference>
<dbReference type="AlphaFoldDB" id="A0A4Y2MEW1"/>
<dbReference type="GO" id="GO:0003676">
    <property type="term" value="F:nucleic acid binding"/>
    <property type="evidence" value="ECO:0007669"/>
    <property type="project" value="InterPro"/>
</dbReference>